<dbReference type="PANTHER" id="PTHR37162:SF1">
    <property type="entry name" value="BED-TYPE DOMAIN-CONTAINING PROTEIN"/>
    <property type="match status" value="1"/>
</dbReference>
<dbReference type="GlyGen" id="A0A8M9PTQ3">
    <property type="glycosylation" value="1 site"/>
</dbReference>
<evidence type="ECO:0000256" key="1">
    <source>
        <dbReference type="SAM" id="MobiDB-lite"/>
    </source>
</evidence>
<dbReference type="Proteomes" id="UP000000437">
    <property type="component" value="Chromosome 3"/>
</dbReference>
<dbReference type="AlphaFoldDB" id="A0A8M9PTQ3"/>
<organism evidence="2 3">
    <name type="scientific">Danio rerio</name>
    <name type="common">Zebrafish</name>
    <name type="synonym">Brachydanio rerio</name>
    <dbReference type="NCBI Taxonomy" id="7955"/>
    <lineage>
        <taxon>Eukaryota</taxon>
        <taxon>Metazoa</taxon>
        <taxon>Chordata</taxon>
        <taxon>Craniata</taxon>
        <taxon>Vertebrata</taxon>
        <taxon>Euteleostomi</taxon>
        <taxon>Actinopterygii</taxon>
        <taxon>Neopterygii</taxon>
        <taxon>Teleostei</taxon>
        <taxon>Ostariophysi</taxon>
        <taxon>Cypriniformes</taxon>
        <taxon>Danionidae</taxon>
        <taxon>Danioninae</taxon>
        <taxon>Danio</taxon>
    </lineage>
</organism>
<accession>A0A8M9PTQ3</accession>
<evidence type="ECO:0000313" key="3">
    <source>
        <dbReference type="RefSeq" id="XP_021330408.1"/>
    </source>
</evidence>
<gene>
    <name evidence="3" type="primary">LOC110439301</name>
</gene>
<keyword evidence="2" id="KW-1185">Reference proteome</keyword>
<reference evidence="3" key="1">
    <citation type="submission" date="2025-08" db="UniProtKB">
        <authorList>
            <consortium name="RefSeq"/>
        </authorList>
    </citation>
    <scope>IDENTIFICATION</scope>
    <source>
        <strain evidence="3">Tuebingen</strain>
        <tissue evidence="3">Fibroblasts and whole tissue</tissue>
    </source>
</reference>
<dbReference type="RefSeq" id="XP_021330408.1">
    <property type="nucleotide sequence ID" value="XM_021474733.3"/>
</dbReference>
<sequence length="581" mass="62755">MDPLTVHFYSVLSSHDQHKHRWLLNQLLDKHAVTSDEKARIICLQQQIAKSARIGSDVNKKRKTRICMLFSEFDKLTTIIDLYRGVLPTFQVFLKKLQHEKPMIHVLHAEMLLLVRELLSKFMKPETIPLSANGLLKLNVHQRDLQYTDKRLSVGRFSFFALNKARVEKKPWVQKLYSSLREGYIKAATFLLKNLPLNNIIITSLSALTPSLILHESVQGAFNTLAKALPNAVKSEELGQLDEEVRAYQINTDLGAQAKCFEENNARIDVDWWSKIFAMKMTGGGTRFPILGKLVKALLSLFTGPLVEGSFNMMDDIIEKDRVRLNIETYEGLAILKSNMKVMGKTASKMQITPALRRFCLSSYETYQNHLKKKKVNLDNQKERKLREAVKVLSEVRVRKVKKGSTSYVCAKAPTSSTLGVKRIAAATASTSSTAGVKGKSAATASTSSTAGVKGKSAATASTSSTAGVKGKSAATASTSSTAGVKGKSAATASTSSTAGVKGKSAATASTSSTAGVKGKSAATASTSSTAGVKGKSAATASTSSTSPGATPAHVASQTLKRVSGVAKLQEYGFTAKKQKK</sequence>
<dbReference type="GeneID" id="110439301"/>
<protein>
    <submittedName>
        <fullName evidence="3">Uncharacterized protein</fullName>
    </submittedName>
</protein>
<dbReference type="OrthoDB" id="8950845at2759"/>
<feature type="region of interest" description="Disordered" evidence="1">
    <location>
        <begin position="436"/>
        <end position="556"/>
    </location>
</feature>
<dbReference type="PANTHER" id="PTHR37162">
    <property type="entry name" value="HAT FAMILY DIMERISATION DOMAINCONTAINING PROTEIN-RELATED"/>
    <property type="match status" value="1"/>
</dbReference>
<dbReference type="SUPFAM" id="SSF69349">
    <property type="entry name" value="Phage fibre proteins"/>
    <property type="match status" value="1"/>
</dbReference>
<proteinExistence type="predicted"/>
<feature type="compositionally biased region" description="Low complexity" evidence="1">
    <location>
        <begin position="436"/>
        <end position="553"/>
    </location>
</feature>
<evidence type="ECO:0000313" key="2">
    <source>
        <dbReference type="Proteomes" id="UP000000437"/>
    </source>
</evidence>
<dbReference type="KEGG" id="dre:110439301"/>
<name>A0A8M9PTQ3_DANRE</name>